<accession>A0A382W7T4</accession>
<sequence length="117" mass="13420">QNTTGFGKGKLHHLCRYDSKKRRHEDLGVLAVKNPDFFDFNPANGKKPPWSHGYHTLPDGTMTPLHNHMALVATRDNTLYATIIYPFTLLKIDAYRQEPPAPAEKYLKSTHQHLNQK</sequence>
<name>A0A382W7T4_9ZZZZ</name>
<feature type="non-terminal residue" evidence="1">
    <location>
        <position position="1"/>
    </location>
</feature>
<gene>
    <name evidence="1" type="ORF">METZ01_LOCUS407015</name>
</gene>
<dbReference type="AlphaFoldDB" id="A0A382W7T4"/>
<evidence type="ECO:0000313" key="1">
    <source>
        <dbReference type="EMBL" id="SVD54161.1"/>
    </source>
</evidence>
<protein>
    <submittedName>
        <fullName evidence="1">Uncharacterized protein</fullName>
    </submittedName>
</protein>
<proteinExistence type="predicted"/>
<dbReference type="EMBL" id="UINC01157271">
    <property type="protein sequence ID" value="SVD54161.1"/>
    <property type="molecule type" value="Genomic_DNA"/>
</dbReference>
<organism evidence="1">
    <name type="scientific">marine metagenome</name>
    <dbReference type="NCBI Taxonomy" id="408172"/>
    <lineage>
        <taxon>unclassified sequences</taxon>
        <taxon>metagenomes</taxon>
        <taxon>ecological metagenomes</taxon>
    </lineage>
</organism>
<reference evidence="1" key="1">
    <citation type="submission" date="2018-05" db="EMBL/GenBank/DDBJ databases">
        <authorList>
            <person name="Lanie J.A."/>
            <person name="Ng W.-L."/>
            <person name="Kazmierczak K.M."/>
            <person name="Andrzejewski T.M."/>
            <person name="Davidsen T.M."/>
            <person name="Wayne K.J."/>
            <person name="Tettelin H."/>
            <person name="Glass J.I."/>
            <person name="Rusch D."/>
            <person name="Podicherti R."/>
            <person name="Tsui H.-C.T."/>
            <person name="Winkler M.E."/>
        </authorList>
    </citation>
    <scope>NUCLEOTIDE SEQUENCE</scope>
</reference>